<evidence type="ECO:0000313" key="4">
    <source>
        <dbReference type="EMBL" id="SGY33222.1"/>
    </source>
</evidence>
<dbReference type="InterPro" id="IPR013785">
    <property type="entry name" value="Aldolase_TIM"/>
</dbReference>
<dbReference type="CDD" id="cd04730">
    <property type="entry name" value="NPD_like"/>
    <property type="match status" value="1"/>
</dbReference>
<dbReference type="Proteomes" id="UP000249464">
    <property type="component" value="Unassembled WGS sequence"/>
</dbReference>
<keyword evidence="1" id="KW-0285">Flavoprotein</keyword>
<evidence type="ECO:0000256" key="2">
    <source>
        <dbReference type="ARBA" id="ARBA00022643"/>
    </source>
</evidence>
<dbReference type="SUPFAM" id="SSF51412">
    <property type="entry name" value="Inosine monophosphate dehydrogenase (IMPDH)"/>
    <property type="match status" value="1"/>
</dbReference>
<name>A0A2X0MTL5_9BASI</name>
<dbReference type="PANTHER" id="PTHR32332:SF31">
    <property type="entry name" value="2-NITROPROPANE DIOXYGENASE FAMILY, PUTATIVE (AFU_ORTHOLOGUE AFUA_2G09850)-RELATED"/>
    <property type="match status" value="1"/>
</dbReference>
<dbReference type="STRING" id="796604.A0A2X0MTL5"/>
<dbReference type="Gene3D" id="3.20.20.70">
    <property type="entry name" value="Aldolase class I"/>
    <property type="match status" value="1"/>
</dbReference>
<dbReference type="Pfam" id="PF03060">
    <property type="entry name" value="NMO"/>
    <property type="match status" value="1"/>
</dbReference>
<dbReference type="InterPro" id="IPR004136">
    <property type="entry name" value="NMO"/>
</dbReference>
<keyword evidence="3" id="KW-0560">Oxidoreductase</keyword>
<dbReference type="EMBL" id="FQNC01000041">
    <property type="protein sequence ID" value="SGY33222.1"/>
    <property type="molecule type" value="Genomic_DNA"/>
</dbReference>
<reference evidence="4 5" key="1">
    <citation type="submission" date="2016-11" db="EMBL/GenBank/DDBJ databases">
        <authorList>
            <person name="Jaros S."/>
            <person name="Januszkiewicz K."/>
            <person name="Wedrychowicz H."/>
        </authorList>
    </citation>
    <scope>NUCLEOTIDE SEQUENCE [LARGE SCALE GENOMIC DNA]</scope>
</reference>
<sequence>MSLQTPLTDLFKIKHPIMLAGMNVAAGPELAAAVTNAGGIGVIGGVGYTPKFLRDQIHELKEYLNDKSAPFGIDLLLPQVTSAEAEVALRSCVGGSARKTNKDYTGGKLHELVDIIIEEKAALFVCAVGVPPKDVVDKLHKAGIVCANMVSTLFLKFKKAVGAPKHCLKALETGADVIIAQGGEGGGHTGDVPTSILIPACVDIVKGRKSPLTGKQVPVVAAGGIYNGRSLAAALSFGAVGVWVGTRFVCAEEAGASKAHQQAVLTADHNDTIRSLIYTGRPLRIRKTPFVMRWETEKAEEQKKLLAAGKIPVGMEDVENRPHLMGAVAAVIKDVRPAKSIMEEMIKEAVETIQKNQGYLIKSKL</sequence>
<evidence type="ECO:0000313" key="5">
    <source>
        <dbReference type="Proteomes" id="UP000249464"/>
    </source>
</evidence>
<dbReference type="PANTHER" id="PTHR32332">
    <property type="entry name" value="2-NITROPROPANE DIOXYGENASE"/>
    <property type="match status" value="1"/>
</dbReference>
<evidence type="ECO:0000256" key="1">
    <source>
        <dbReference type="ARBA" id="ARBA00022630"/>
    </source>
</evidence>
<organism evidence="4 5">
    <name type="scientific">Microbotryum silenes-dioicae</name>
    <dbReference type="NCBI Taxonomy" id="796604"/>
    <lineage>
        <taxon>Eukaryota</taxon>
        <taxon>Fungi</taxon>
        <taxon>Dikarya</taxon>
        <taxon>Basidiomycota</taxon>
        <taxon>Pucciniomycotina</taxon>
        <taxon>Microbotryomycetes</taxon>
        <taxon>Microbotryales</taxon>
        <taxon>Microbotryaceae</taxon>
        <taxon>Microbotryum</taxon>
    </lineage>
</organism>
<accession>A0A2X0MTL5</accession>
<protein>
    <submittedName>
        <fullName evidence="4">BQ5605_C002g01467 protein</fullName>
    </submittedName>
</protein>
<keyword evidence="2" id="KW-0288">FMN</keyword>
<keyword evidence="5" id="KW-1185">Reference proteome</keyword>
<dbReference type="GO" id="GO:0018580">
    <property type="term" value="F:nitronate monooxygenase activity"/>
    <property type="evidence" value="ECO:0007669"/>
    <property type="project" value="InterPro"/>
</dbReference>
<dbReference type="AlphaFoldDB" id="A0A2X0MTL5"/>
<proteinExistence type="predicted"/>
<evidence type="ECO:0000256" key="3">
    <source>
        <dbReference type="ARBA" id="ARBA00023002"/>
    </source>
</evidence>
<gene>
    <name evidence="4" type="primary">BQ5605_C002g01467</name>
    <name evidence="4" type="ORF">BQ5605_C002G01467</name>
</gene>